<dbReference type="InterPro" id="IPR002048">
    <property type="entry name" value="EF_hand_dom"/>
</dbReference>
<feature type="domain" description="EF-hand" evidence="4">
    <location>
        <begin position="270"/>
        <end position="305"/>
    </location>
</feature>
<feature type="region of interest" description="Disordered" evidence="3">
    <location>
        <begin position="1"/>
        <end position="48"/>
    </location>
</feature>
<dbReference type="SMART" id="SM00054">
    <property type="entry name" value="EFh"/>
    <property type="match status" value="2"/>
</dbReference>
<reference evidence="6" key="1">
    <citation type="submission" date="2025-08" db="UniProtKB">
        <authorList>
            <consortium name="RefSeq"/>
        </authorList>
    </citation>
    <scope>IDENTIFICATION</scope>
    <source>
        <tissue evidence="6">Whole larvae</tissue>
    </source>
</reference>
<evidence type="ECO:0000313" key="6">
    <source>
        <dbReference type="RefSeq" id="XP_026765341.2"/>
    </source>
</evidence>
<keyword evidence="2" id="KW-0106">Calcium</keyword>
<dbReference type="PANTHER" id="PTHR23048">
    <property type="entry name" value="MYOSIN LIGHT CHAIN 1, 3"/>
    <property type="match status" value="1"/>
</dbReference>
<dbReference type="InterPro" id="IPR018247">
    <property type="entry name" value="EF_Hand_1_Ca_BS"/>
</dbReference>
<dbReference type="PANTHER" id="PTHR23048:SF0">
    <property type="entry name" value="CALMODULIN LIKE 3"/>
    <property type="match status" value="1"/>
</dbReference>
<evidence type="ECO:0000313" key="5">
    <source>
        <dbReference type="Proteomes" id="UP001652740"/>
    </source>
</evidence>
<accession>A0A6J1X5T8</accession>
<evidence type="ECO:0000256" key="3">
    <source>
        <dbReference type="SAM" id="MobiDB-lite"/>
    </source>
</evidence>
<dbReference type="AlphaFoldDB" id="A0A6J1X5T8"/>
<gene>
    <name evidence="6" type="primary">LOC113523551</name>
</gene>
<dbReference type="Proteomes" id="UP001652740">
    <property type="component" value="Unplaced"/>
</dbReference>
<dbReference type="GeneID" id="113523551"/>
<feature type="compositionally biased region" description="Basic and acidic residues" evidence="3">
    <location>
        <begin position="107"/>
        <end position="124"/>
    </location>
</feature>
<protein>
    <submittedName>
        <fullName evidence="6">Uncharacterized protein LOC113523551</fullName>
    </submittedName>
</protein>
<feature type="region of interest" description="Disordered" evidence="3">
    <location>
        <begin position="87"/>
        <end position="137"/>
    </location>
</feature>
<proteinExistence type="predicted"/>
<feature type="domain" description="EF-hand" evidence="4">
    <location>
        <begin position="234"/>
        <end position="269"/>
    </location>
</feature>
<dbReference type="GO" id="GO:0005509">
    <property type="term" value="F:calcium ion binding"/>
    <property type="evidence" value="ECO:0007669"/>
    <property type="project" value="InterPro"/>
</dbReference>
<feature type="compositionally biased region" description="Acidic residues" evidence="3">
    <location>
        <begin position="38"/>
        <end position="48"/>
    </location>
</feature>
<feature type="compositionally biased region" description="Basic and acidic residues" evidence="3">
    <location>
        <begin position="87"/>
        <end position="98"/>
    </location>
</feature>
<dbReference type="GO" id="GO:0016460">
    <property type="term" value="C:myosin II complex"/>
    <property type="evidence" value="ECO:0007669"/>
    <property type="project" value="TreeGrafter"/>
</dbReference>
<dbReference type="Pfam" id="PF13499">
    <property type="entry name" value="EF-hand_7"/>
    <property type="match status" value="1"/>
</dbReference>
<dbReference type="InterPro" id="IPR011992">
    <property type="entry name" value="EF-hand-dom_pair"/>
</dbReference>
<sequence>MEEQAPPTENMETPCLGNITDGSKLAESENQEKAGDGGADEENIGEGLEEVLSEHVVEGEHIEGNQVEREHLDIEKNAILEQRNELIGKELEGEHVEGEGGEDQEKEEEKPSEEKVVEEERYAEEPPPDPTAPYNFSNSKEALREPFELRPDQLAEVEQLWDLYQNYTPAYTDIDNYITEKELVYMLKSILLMTVTQEQLQELIDFCVRPPHPQGHITFQQFLKVVTIRQRDFPIEEELRSALQVFDPDGTGSIDREYFKEVLAKQGYNMPQKQLDNLIKEVDMSNDGTIGIDDVVGTMCIDLNKEDLMMLMASINPNTTDEPPEENI</sequence>
<dbReference type="PROSITE" id="PS50222">
    <property type="entry name" value="EF_HAND_2"/>
    <property type="match status" value="2"/>
</dbReference>
<dbReference type="SUPFAM" id="SSF47473">
    <property type="entry name" value="EF-hand"/>
    <property type="match status" value="1"/>
</dbReference>
<dbReference type="CDD" id="cd00051">
    <property type="entry name" value="EFh"/>
    <property type="match status" value="1"/>
</dbReference>
<dbReference type="InterPro" id="IPR050230">
    <property type="entry name" value="CALM/Myosin/TropC-like"/>
</dbReference>
<evidence type="ECO:0000256" key="2">
    <source>
        <dbReference type="ARBA" id="ARBA00022837"/>
    </source>
</evidence>
<keyword evidence="5" id="KW-1185">Reference proteome</keyword>
<name>A0A6J1X5T8_GALME</name>
<organism evidence="5 6">
    <name type="scientific">Galleria mellonella</name>
    <name type="common">Greater wax moth</name>
    <dbReference type="NCBI Taxonomy" id="7137"/>
    <lineage>
        <taxon>Eukaryota</taxon>
        <taxon>Metazoa</taxon>
        <taxon>Ecdysozoa</taxon>
        <taxon>Arthropoda</taxon>
        <taxon>Hexapoda</taxon>
        <taxon>Insecta</taxon>
        <taxon>Pterygota</taxon>
        <taxon>Neoptera</taxon>
        <taxon>Endopterygota</taxon>
        <taxon>Lepidoptera</taxon>
        <taxon>Glossata</taxon>
        <taxon>Ditrysia</taxon>
        <taxon>Pyraloidea</taxon>
        <taxon>Pyralidae</taxon>
        <taxon>Galleriinae</taxon>
        <taxon>Galleria</taxon>
    </lineage>
</organism>
<dbReference type="RefSeq" id="XP_026765341.2">
    <property type="nucleotide sequence ID" value="XM_026909540.3"/>
</dbReference>
<dbReference type="InParanoid" id="A0A6J1X5T8"/>
<evidence type="ECO:0000256" key="1">
    <source>
        <dbReference type="ARBA" id="ARBA00022737"/>
    </source>
</evidence>
<keyword evidence="1" id="KW-0677">Repeat</keyword>
<evidence type="ECO:0000259" key="4">
    <source>
        <dbReference type="PROSITE" id="PS50222"/>
    </source>
</evidence>
<dbReference type="PROSITE" id="PS00018">
    <property type="entry name" value="EF_HAND_1"/>
    <property type="match status" value="1"/>
</dbReference>
<feature type="compositionally biased region" description="Basic and acidic residues" evidence="3">
    <location>
        <begin position="24"/>
        <end position="35"/>
    </location>
</feature>
<dbReference type="Gene3D" id="1.10.238.10">
    <property type="entry name" value="EF-hand"/>
    <property type="match status" value="1"/>
</dbReference>
<dbReference type="KEGG" id="gmw:113523551"/>